<dbReference type="InterPro" id="IPR030456">
    <property type="entry name" value="TF_fork_head_CS_2"/>
</dbReference>
<dbReference type="Proteomes" id="UP000308267">
    <property type="component" value="Unassembled WGS sequence"/>
</dbReference>
<gene>
    <name evidence="5" type="ORF">CRM22_010576</name>
</gene>
<dbReference type="InterPro" id="IPR050211">
    <property type="entry name" value="FOX_domain-containing"/>
</dbReference>
<organism evidence="5 6">
    <name type="scientific">Opisthorchis felineus</name>
    <dbReference type="NCBI Taxonomy" id="147828"/>
    <lineage>
        <taxon>Eukaryota</taxon>
        <taxon>Metazoa</taxon>
        <taxon>Spiralia</taxon>
        <taxon>Lophotrochozoa</taxon>
        <taxon>Platyhelminthes</taxon>
        <taxon>Trematoda</taxon>
        <taxon>Digenea</taxon>
        <taxon>Opisthorchiida</taxon>
        <taxon>Opisthorchiata</taxon>
        <taxon>Opisthorchiidae</taxon>
        <taxon>Opisthorchis</taxon>
    </lineage>
</organism>
<sequence>MAYNNKRPHERVPRVADGWLNYQAQLSKCFCCSTDLSSLPIPERMASAMEIDSQHSPDFFPQSALSNECQASSMDLLALSCFHSALAEPSLPKATSQRDFHPAVPYVIPHSFGRPPNGFMPSQLYSTSPPEMVSQTVDDPKPNFSYIGLIAKAILSTEARRMILSEIYQWIQSNYPYFRARGPGWRNSIRHNLSLNDCFIKVGRAANGKGHYWGIHPANMSDFLAGDFRRRRAQRKVRQALGLACPADDRDTPSPNPQPLTTSPAVLKQTNLIFHQYAHPSYMHQSVARLPTPFLPLADFAWPSEPLVEMVHSLSEWNSPKAHKVNSLDSPQTSWKLIPSGVKRSFSEMKSVPESFLSPVQQNNGQAKTKTRKCGFAIACLLDQSMDATEPRDYSTPRGTSLFDYTCSQKTITNSSPCCTDQNSNEALTIKHTLDMPQLHAFDSSHISKSDGVSSGSEALDFTMTRFRHSPQSTEAM</sequence>
<dbReference type="GO" id="GO:0030154">
    <property type="term" value="P:cell differentiation"/>
    <property type="evidence" value="ECO:0007669"/>
    <property type="project" value="TreeGrafter"/>
</dbReference>
<evidence type="ECO:0000313" key="6">
    <source>
        <dbReference type="Proteomes" id="UP000308267"/>
    </source>
</evidence>
<comment type="subcellular location">
    <subcellularLocation>
        <location evidence="3">Nucleus</location>
    </subcellularLocation>
</comment>
<dbReference type="InterPro" id="IPR036390">
    <property type="entry name" value="WH_DNA-bd_sf"/>
</dbReference>
<dbReference type="SMART" id="SM00339">
    <property type="entry name" value="FH"/>
    <property type="match status" value="1"/>
</dbReference>
<name>A0A4S2L2L4_OPIFE</name>
<keyword evidence="2 3" id="KW-0539">Nucleus</keyword>
<dbReference type="PRINTS" id="PR00053">
    <property type="entry name" value="FORKHEAD"/>
</dbReference>
<evidence type="ECO:0000256" key="3">
    <source>
        <dbReference type="PROSITE-ProRule" id="PRU00089"/>
    </source>
</evidence>
<keyword evidence="6" id="KW-1185">Reference proteome</keyword>
<dbReference type="SUPFAM" id="SSF46785">
    <property type="entry name" value="Winged helix' DNA-binding domain"/>
    <property type="match status" value="1"/>
</dbReference>
<dbReference type="FunFam" id="1.10.10.10:FF:000352">
    <property type="entry name" value="Forkhead box Q2"/>
    <property type="match status" value="1"/>
</dbReference>
<dbReference type="PANTHER" id="PTHR11829:SF343">
    <property type="entry name" value="FORK-HEAD DOMAIN-CONTAINING PROTEIN"/>
    <property type="match status" value="1"/>
</dbReference>
<keyword evidence="1 3" id="KW-0238">DNA-binding</keyword>
<dbReference type="InterPro" id="IPR036388">
    <property type="entry name" value="WH-like_DNA-bd_sf"/>
</dbReference>
<dbReference type="EMBL" id="SJOL01009960">
    <property type="protein sequence ID" value="TGZ54688.1"/>
    <property type="molecule type" value="Genomic_DNA"/>
</dbReference>
<dbReference type="GO" id="GO:0009653">
    <property type="term" value="P:anatomical structure morphogenesis"/>
    <property type="evidence" value="ECO:0007669"/>
    <property type="project" value="TreeGrafter"/>
</dbReference>
<accession>A0A4S2L2L4</accession>
<protein>
    <recommendedName>
        <fullName evidence="4">Fork-head domain-containing protein</fullName>
    </recommendedName>
</protein>
<dbReference type="PROSITE" id="PS50039">
    <property type="entry name" value="FORK_HEAD_3"/>
    <property type="match status" value="1"/>
</dbReference>
<comment type="caution">
    <text evidence="5">The sequence shown here is derived from an EMBL/GenBank/DDBJ whole genome shotgun (WGS) entry which is preliminary data.</text>
</comment>
<evidence type="ECO:0000259" key="4">
    <source>
        <dbReference type="PROSITE" id="PS50039"/>
    </source>
</evidence>
<dbReference type="Gene3D" id="1.10.10.10">
    <property type="entry name" value="Winged helix-like DNA-binding domain superfamily/Winged helix DNA-binding domain"/>
    <property type="match status" value="1"/>
</dbReference>
<dbReference type="GO" id="GO:0000978">
    <property type="term" value="F:RNA polymerase II cis-regulatory region sequence-specific DNA binding"/>
    <property type="evidence" value="ECO:0007669"/>
    <property type="project" value="TreeGrafter"/>
</dbReference>
<evidence type="ECO:0000256" key="1">
    <source>
        <dbReference type="ARBA" id="ARBA00023125"/>
    </source>
</evidence>
<dbReference type="OrthoDB" id="5954824at2759"/>
<dbReference type="PROSITE" id="PS00658">
    <property type="entry name" value="FORK_HEAD_2"/>
    <property type="match status" value="1"/>
</dbReference>
<dbReference type="AlphaFoldDB" id="A0A4S2L2L4"/>
<reference evidence="5 6" key="1">
    <citation type="journal article" date="2019" name="BMC Genomics">
        <title>New insights from Opisthorchis felineus genome: update on genomics of the epidemiologically important liver flukes.</title>
        <authorList>
            <person name="Ershov N.I."/>
            <person name="Mordvinov V.A."/>
            <person name="Prokhortchouk E.B."/>
            <person name="Pakharukova M.Y."/>
            <person name="Gunbin K.V."/>
            <person name="Ustyantsev K."/>
            <person name="Genaev M.A."/>
            <person name="Blinov A.G."/>
            <person name="Mazur A."/>
            <person name="Boulygina E."/>
            <person name="Tsygankova S."/>
            <person name="Khrameeva E."/>
            <person name="Chekanov N."/>
            <person name="Fan G."/>
            <person name="Xiao A."/>
            <person name="Zhang H."/>
            <person name="Xu X."/>
            <person name="Yang H."/>
            <person name="Solovyev V."/>
            <person name="Lee S.M."/>
            <person name="Liu X."/>
            <person name="Afonnikov D.A."/>
            <person name="Skryabin K.G."/>
        </authorList>
    </citation>
    <scope>NUCLEOTIDE SEQUENCE [LARGE SCALE GENOMIC DNA]</scope>
    <source>
        <strain evidence="5">AK-0245</strain>
        <tissue evidence="5">Whole organism</tissue>
    </source>
</reference>
<dbReference type="InterPro" id="IPR001766">
    <property type="entry name" value="Fork_head_dom"/>
</dbReference>
<evidence type="ECO:0000256" key="2">
    <source>
        <dbReference type="ARBA" id="ARBA00023242"/>
    </source>
</evidence>
<feature type="DNA-binding region" description="Fork-head" evidence="3">
    <location>
        <begin position="141"/>
        <end position="233"/>
    </location>
</feature>
<dbReference type="PANTHER" id="PTHR11829">
    <property type="entry name" value="FORKHEAD BOX PROTEIN"/>
    <property type="match status" value="1"/>
</dbReference>
<dbReference type="GO" id="GO:0005634">
    <property type="term" value="C:nucleus"/>
    <property type="evidence" value="ECO:0007669"/>
    <property type="project" value="UniProtKB-SubCell"/>
</dbReference>
<feature type="domain" description="Fork-head" evidence="4">
    <location>
        <begin position="141"/>
        <end position="233"/>
    </location>
</feature>
<dbReference type="GO" id="GO:0000981">
    <property type="term" value="F:DNA-binding transcription factor activity, RNA polymerase II-specific"/>
    <property type="evidence" value="ECO:0007669"/>
    <property type="project" value="TreeGrafter"/>
</dbReference>
<evidence type="ECO:0000313" key="5">
    <source>
        <dbReference type="EMBL" id="TGZ54688.1"/>
    </source>
</evidence>
<dbReference type="CDD" id="cd20035">
    <property type="entry name" value="FH_FOXQ2-like"/>
    <property type="match status" value="1"/>
</dbReference>
<dbReference type="STRING" id="147828.A0A4S2L2L4"/>
<dbReference type="Pfam" id="PF00250">
    <property type="entry name" value="Forkhead"/>
    <property type="match status" value="1"/>
</dbReference>
<proteinExistence type="predicted"/>
<dbReference type="InterPro" id="IPR047519">
    <property type="entry name" value="FH_FOXQ2-like"/>
</dbReference>